<dbReference type="AlphaFoldDB" id="A0A934I066"/>
<keyword evidence="4" id="KW-1185">Reference proteome</keyword>
<accession>A0A934I066</accession>
<keyword evidence="1" id="KW-0472">Membrane</keyword>
<evidence type="ECO:0000256" key="2">
    <source>
        <dbReference type="SAM" id="SignalP"/>
    </source>
</evidence>
<gene>
    <name evidence="3" type="ORF">JDV75_08445</name>
</gene>
<dbReference type="RefSeq" id="WP_198738817.1">
    <property type="nucleotide sequence ID" value="NZ_JAEIOS010000013.1"/>
</dbReference>
<dbReference type="Proteomes" id="UP000645966">
    <property type="component" value="Unassembled WGS sequence"/>
</dbReference>
<organism evidence="3 4">
    <name type="scientific">Corynebacterium meridianum</name>
    <dbReference type="NCBI Taxonomy" id="2765363"/>
    <lineage>
        <taxon>Bacteria</taxon>
        <taxon>Bacillati</taxon>
        <taxon>Actinomycetota</taxon>
        <taxon>Actinomycetes</taxon>
        <taxon>Mycobacteriales</taxon>
        <taxon>Corynebacteriaceae</taxon>
        <taxon>Corynebacterium</taxon>
    </lineage>
</organism>
<comment type="caution">
    <text evidence="3">The sequence shown here is derived from an EMBL/GenBank/DDBJ whole genome shotgun (WGS) entry which is preliminary data.</text>
</comment>
<keyword evidence="1" id="KW-1133">Transmembrane helix</keyword>
<evidence type="ECO:0000313" key="3">
    <source>
        <dbReference type="EMBL" id="MBI8989787.1"/>
    </source>
</evidence>
<feature type="transmembrane region" description="Helical" evidence="1">
    <location>
        <begin position="57"/>
        <end position="80"/>
    </location>
</feature>
<dbReference type="EMBL" id="JAEIOS010000013">
    <property type="protein sequence ID" value="MBI8989787.1"/>
    <property type="molecule type" value="Genomic_DNA"/>
</dbReference>
<sequence>MKLRRTIAATVVACAISTAVAAPATAAPIDNPIAALSAQISAPSSNTPAPGSPEAQIRALIGSIFFLLTGGIFGSSGVILR</sequence>
<feature type="chain" id="PRO_5039563734" description="Secreted protein" evidence="2">
    <location>
        <begin position="22"/>
        <end position="81"/>
    </location>
</feature>
<evidence type="ECO:0000256" key="1">
    <source>
        <dbReference type="SAM" id="Phobius"/>
    </source>
</evidence>
<reference evidence="3" key="1">
    <citation type="submission" date="2020-12" db="EMBL/GenBank/DDBJ databases">
        <title>Genome public.</title>
        <authorList>
            <person name="Sun Q."/>
        </authorList>
    </citation>
    <scope>NUCLEOTIDE SEQUENCE</scope>
    <source>
        <strain evidence="3">CCM 8863</strain>
    </source>
</reference>
<keyword evidence="1" id="KW-0812">Transmembrane</keyword>
<name>A0A934I066_9CORY</name>
<proteinExistence type="predicted"/>
<evidence type="ECO:0008006" key="5">
    <source>
        <dbReference type="Google" id="ProtNLM"/>
    </source>
</evidence>
<keyword evidence="2" id="KW-0732">Signal</keyword>
<feature type="signal peptide" evidence="2">
    <location>
        <begin position="1"/>
        <end position="21"/>
    </location>
</feature>
<evidence type="ECO:0000313" key="4">
    <source>
        <dbReference type="Proteomes" id="UP000645966"/>
    </source>
</evidence>
<protein>
    <recommendedName>
        <fullName evidence="5">Secreted protein</fullName>
    </recommendedName>
</protein>